<accession>A0AAX2UGT3</accession>
<gene>
    <name evidence="2" type="ORF">FDW42_08510</name>
</gene>
<keyword evidence="2" id="KW-0378">Hydrolase</keyword>
<dbReference type="GeneID" id="52036154"/>
<sequence>MSKVKLASIQFSPVAYERENNIEKAVFLVRKALEDGAKIVVLPELFDSGYCIEDKDTSFAIDLNDIKNPVLAPLTELAKIYNSYIIANSIEKSKNKLYDTAYILSKKGIVGKYRKIYLYDNEKKRFSRGKKYPIFELKFKDFKVKLGLGICYEIGFSEGARFLALQGAQILVYPAAFGKARAYVWDLASRARALESGCFVVAANRCGQEFSKAKDKNVKFAGKTKIINPKGEIIQELGEYEGMSCVELELDEVKAQRENLTYLKDLNLKLCQKMYKALKD</sequence>
<dbReference type="Pfam" id="PF00795">
    <property type="entry name" value="CN_hydrolase"/>
    <property type="match status" value="1"/>
</dbReference>
<name>A0AAX2UGT3_9BACT</name>
<dbReference type="EMBL" id="VDBS01000066">
    <property type="protein sequence ID" value="TNB55794.1"/>
    <property type="molecule type" value="Genomic_DNA"/>
</dbReference>
<reference evidence="2 3" key="1">
    <citation type="submission" date="2019-05" db="EMBL/GenBank/DDBJ databases">
        <title>Draft genomes of eight strains of Campylobacter helveticus isolated from cats and a dog in New Zealand.</title>
        <authorList>
            <person name="Bojanic K."/>
            <person name="Midwinter A.C."/>
            <person name="Biggs P.J."/>
            <person name="Acke E."/>
            <person name="Cornelius A.J."/>
            <person name="Marshall J.C."/>
        </authorList>
    </citation>
    <scope>NUCLEOTIDE SEQUENCE [LARGE SCALE GENOMIC DNA]</scope>
    <source>
        <strain evidence="2 3">ACP123b</strain>
    </source>
</reference>
<evidence type="ECO:0000259" key="1">
    <source>
        <dbReference type="PROSITE" id="PS50263"/>
    </source>
</evidence>
<evidence type="ECO:0000313" key="3">
    <source>
        <dbReference type="Proteomes" id="UP000306813"/>
    </source>
</evidence>
<protein>
    <submittedName>
        <fullName evidence="2">Carbon-nitrogen hydrolase family protein</fullName>
    </submittedName>
</protein>
<dbReference type="CDD" id="cd07197">
    <property type="entry name" value="nitrilase"/>
    <property type="match status" value="1"/>
</dbReference>
<evidence type="ECO:0000313" key="2">
    <source>
        <dbReference type="EMBL" id="TNB55794.1"/>
    </source>
</evidence>
<dbReference type="GO" id="GO:0016787">
    <property type="term" value="F:hydrolase activity"/>
    <property type="evidence" value="ECO:0007669"/>
    <property type="project" value="UniProtKB-KW"/>
</dbReference>
<comment type="caution">
    <text evidence="2">The sequence shown here is derived from an EMBL/GenBank/DDBJ whole genome shotgun (WGS) entry which is preliminary data.</text>
</comment>
<dbReference type="PROSITE" id="PS50263">
    <property type="entry name" value="CN_HYDROLASE"/>
    <property type="match status" value="1"/>
</dbReference>
<dbReference type="AlphaFoldDB" id="A0AAX2UGT3"/>
<dbReference type="PANTHER" id="PTHR23088">
    <property type="entry name" value="NITRILASE-RELATED"/>
    <property type="match status" value="1"/>
</dbReference>
<dbReference type="InterPro" id="IPR036526">
    <property type="entry name" value="C-N_Hydrolase_sf"/>
</dbReference>
<dbReference type="RefSeq" id="WP_082199161.1">
    <property type="nucleotide sequence ID" value="NZ_CP020478.1"/>
</dbReference>
<dbReference type="Proteomes" id="UP000306813">
    <property type="component" value="Unassembled WGS sequence"/>
</dbReference>
<dbReference type="InterPro" id="IPR003010">
    <property type="entry name" value="C-N_Hydrolase"/>
</dbReference>
<dbReference type="Gene3D" id="3.60.110.10">
    <property type="entry name" value="Carbon-nitrogen hydrolase"/>
    <property type="match status" value="1"/>
</dbReference>
<dbReference type="SUPFAM" id="SSF56317">
    <property type="entry name" value="Carbon-nitrogen hydrolase"/>
    <property type="match status" value="1"/>
</dbReference>
<feature type="domain" description="CN hydrolase" evidence="1">
    <location>
        <begin position="4"/>
        <end position="250"/>
    </location>
</feature>
<dbReference type="KEGG" id="chv:CHELV3228_0231"/>
<proteinExistence type="predicted"/>
<dbReference type="PANTHER" id="PTHR23088:SF27">
    <property type="entry name" value="DEAMINATED GLUTATHIONE AMIDASE"/>
    <property type="match status" value="1"/>
</dbReference>
<organism evidence="2 3">
    <name type="scientific">Campylobacter helveticus</name>
    <dbReference type="NCBI Taxonomy" id="28898"/>
    <lineage>
        <taxon>Bacteria</taxon>
        <taxon>Pseudomonadati</taxon>
        <taxon>Campylobacterota</taxon>
        <taxon>Epsilonproteobacteria</taxon>
        <taxon>Campylobacterales</taxon>
        <taxon>Campylobacteraceae</taxon>
        <taxon>Campylobacter</taxon>
    </lineage>
</organism>